<dbReference type="AlphaFoldDB" id="A0A0D6N643"/>
<name>A0A0D6N643_9PROT</name>
<dbReference type="EMBL" id="BJVU01000024">
    <property type="protein sequence ID" value="GEL60114.1"/>
    <property type="molecule type" value="Genomic_DNA"/>
</dbReference>
<evidence type="ECO:0000313" key="4">
    <source>
        <dbReference type="Proteomes" id="UP000321891"/>
    </source>
</evidence>
<evidence type="ECO:0000313" key="1">
    <source>
        <dbReference type="EMBL" id="GAN61424.1"/>
    </source>
</evidence>
<sequence length="173" mass="19047">MLSIGPTTPSERMWQEDTRQANHAFTLGHLKKAEQGYEASLTTATTLFDTFKVSGQNLSSPVILTISYLNCVDFFKNQGDLKKSLSFLEKACTALIQSSSLPTLPLEARLACVEQLPSIVSLLTDYPDALFELHHDRDDLITHARATALRVSQIAGYMPPTSPTSEPVKSYNA</sequence>
<gene>
    <name evidence="1" type="ORF">Abci_020_005</name>
    <name evidence="2" type="ORF">ACI01nite_27160</name>
</gene>
<accession>A0A6N3SSV2</accession>
<comment type="caution">
    <text evidence="1">The sequence shown here is derived from an EMBL/GenBank/DDBJ whole genome shotgun (WGS) entry which is preliminary data.</text>
</comment>
<proteinExistence type="predicted"/>
<organism evidence="1 3">
    <name type="scientific">Acetobacter cibinongensis</name>
    <dbReference type="NCBI Taxonomy" id="146475"/>
    <lineage>
        <taxon>Bacteria</taxon>
        <taxon>Pseudomonadati</taxon>
        <taxon>Pseudomonadota</taxon>
        <taxon>Alphaproteobacteria</taxon>
        <taxon>Acetobacterales</taxon>
        <taxon>Acetobacteraceae</taxon>
        <taxon>Acetobacter</taxon>
    </lineage>
</organism>
<dbReference type="Proteomes" id="UP000032671">
    <property type="component" value="Unassembled WGS sequence"/>
</dbReference>
<evidence type="ECO:0000313" key="3">
    <source>
        <dbReference type="Proteomes" id="UP000032671"/>
    </source>
</evidence>
<dbReference type="RefSeq" id="WP_048839477.1">
    <property type="nucleotide sequence ID" value="NZ_BAMV01000020.1"/>
</dbReference>
<accession>A0A0D6N643</accession>
<dbReference type="Proteomes" id="UP000321891">
    <property type="component" value="Unassembled WGS sequence"/>
</dbReference>
<dbReference type="EMBL" id="BAMV01000020">
    <property type="protein sequence ID" value="GAN61424.1"/>
    <property type="molecule type" value="Genomic_DNA"/>
</dbReference>
<keyword evidence="4" id="KW-1185">Reference proteome</keyword>
<reference evidence="2 4" key="2">
    <citation type="submission" date="2019-07" db="EMBL/GenBank/DDBJ databases">
        <title>Whole genome shotgun sequence of Acetobacter cibinongensis NBRC 16605.</title>
        <authorList>
            <person name="Hosoyama A."/>
            <person name="Uohara A."/>
            <person name="Ohji S."/>
            <person name="Ichikawa N."/>
        </authorList>
    </citation>
    <scope>NUCLEOTIDE SEQUENCE [LARGE SCALE GENOMIC DNA]</scope>
    <source>
        <strain evidence="2 4">NBRC 16605</strain>
    </source>
</reference>
<protein>
    <submittedName>
        <fullName evidence="1">Uncharacterized protein</fullName>
    </submittedName>
</protein>
<evidence type="ECO:0000313" key="2">
    <source>
        <dbReference type="EMBL" id="GEL60114.1"/>
    </source>
</evidence>
<reference evidence="1 3" key="1">
    <citation type="submission" date="2012-11" db="EMBL/GenBank/DDBJ databases">
        <title>Whole genome sequence of Acetobacter cibinongensis 4H-1.</title>
        <authorList>
            <person name="Azuma Y."/>
            <person name="Higashiura N."/>
            <person name="Hirakawa H."/>
            <person name="Matsushita K."/>
        </authorList>
    </citation>
    <scope>NUCLEOTIDE SEQUENCE [LARGE SCALE GENOMIC DNA]</scope>
    <source>
        <strain evidence="1 3">4H-1</strain>
    </source>
</reference>